<dbReference type="STRING" id="1070870.SAMN05444351_3683"/>
<dbReference type="Proteomes" id="UP000184471">
    <property type="component" value="Unassembled WGS sequence"/>
</dbReference>
<proteinExistence type="predicted"/>
<dbReference type="GO" id="GO:0016787">
    <property type="term" value="F:hydrolase activity"/>
    <property type="evidence" value="ECO:0007669"/>
    <property type="project" value="UniProtKB-KW"/>
</dbReference>
<dbReference type="SUPFAM" id="SSF51445">
    <property type="entry name" value="(Trans)glycosidases"/>
    <property type="match status" value="1"/>
</dbReference>
<protein>
    <submittedName>
        <fullName evidence="3">Glycoside-hydrolase family GH114</fullName>
    </submittedName>
</protein>
<keyword evidence="1" id="KW-0732">Signal</keyword>
<evidence type="ECO:0000259" key="2">
    <source>
        <dbReference type="Pfam" id="PF03537"/>
    </source>
</evidence>
<name>A0A1M5NTS2_9ACTN</name>
<feature type="chain" id="PRO_5013336557" evidence="1">
    <location>
        <begin position="21"/>
        <end position="256"/>
    </location>
</feature>
<gene>
    <name evidence="3" type="ORF">SAMN05444351_3683</name>
</gene>
<dbReference type="OrthoDB" id="319933at2"/>
<feature type="domain" description="Glycoside-hydrolase family GH114 TIM-barrel" evidence="2">
    <location>
        <begin position="33"/>
        <end position="242"/>
    </location>
</feature>
<evidence type="ECO:0000256" key="1">
    <source>
        <dbReference type="SAM" id="SignalP"/>
    </source>
</evidence>
<dbReference type="PANTHER" id="PTHR35273">
    <property type="entry name" value="ALPHA-1,4 POLYGALACTOSAMINIDASE, PUTATIVE (AFU_ORTHOLOGUE AFUA_3G07890)-RELATED"/>
    <property type="match status" value="1"/>
</dbReference>
<dbReference type="PANTHER" id="PTHR35273:SF2">
    <property type="entry name" value="ALPHA-GALACTOSIDASE"/>
    <property type="match status" value="1"/>
</dbReference>
<dbReference type="AlphaFoldDB" id="A0A1M5NTS2"/>
<evidence type="ECO:0000313" key="4">
    <source>
        <dbReference type="Proteomes" id="UP000184471"/>
    </source>
</evidence>
<dbReference type="InterPro" id="IPR004352">
    <property type="entry name" value="GH114_TIM-barrel"/>
</dbReference>
<dbReference type="EMBL" id="FQVX01000003">
    <property type="protein sequence ID" value="SHG92910.1"/>
    <property type="molecule type" value="Genomic_DNA"/>
</dbReference>
<dbReference type="Pfam" id="PF03537">
    <property type="entry name" value="Glyco_hydro_114"/>
    <property type="match status" value="1"/>
</dbReference>
<reference evidence="3 4" key="1">
    <citation type="submission" date="2016-11" db="EMBL/GenBank/DDBJ databases">
        <authorList>
            <person name="Jaros S."/>
            <person name="Januszkiewicz K."/>
            <person name="Wedrychowicz H."/>
        </authorList>
    </citation>
    <scope>NUCLEOTIDE SEQUENCE [LARGE SCALE GENOMIC DNA]</scope>
    <source>
        <strain evidence="3 4">DSM 45408</strain>
    </source>
</reference>
<dbReference type="InterPro" id="IPR017853">
    <property type="entry name" value="GH"/>
</dbReference>
<sequence>MRREAASLVGALLTAGCATAAPPSPAGPPAGVRWDYQLGGASEPGEGVGIVVRDRTAAPAAGLYSVCYVNAFQTQPGGDGVPPDLLRTPGGAPVEDPDWPGEFLLDVSADGARDRVVDLVGGWVAGCAADGFDAVELDNLDSWTRSAGLLTRSDAEAVARALTARAHEAGLAAAQKNAAELAGTDLGFDFAVAEECAAYGECGAYAAAYDVVLAVEYADGPFAAACAAGLDGVAVVRRDRDVRPPGEPGAVTRWCP</sequence>
<keyword evidence="3" id="KW-0378">Hydrolase</keyword>
<dbReference type="InterPro" id="IPR013785">
    <property type="entry name" value="Aldolase_TIM"/>
</dbReference>
<dbReference type="PROSITE" id="PS51257">
    <property type="entry name" value="PROKAR_LIPOPROTEIN"/>
    <property type="match status" value="1"/>
</dbReference>
<dbReference type="RefSeq" id="WP_073421700.1">
    <property type="nucleotide sequence ID" value="NZ_FQVX01000003.1"/>
</dbReference>
<feature type="signal peptide" evidence="1">
    <location>
        <begin position="1"/>
        <end position="20"/>
    </location>
</feature>
<accession>A0A1M5NTS2</accession>
<dbReference type="Gene3D" id="3.20.20.70">
    <property type="entry name" value="Aldolase class I"/>
    <property type="match status" value="1"/>
</dbReference>
<keyword evidence="4" id="KW-1185">Reference proteome</keyword>
<evidence type="ECO:0000313" key="3">
    <source>
        <dbReference type="EMBL" id="SHG92910.1"/>
    </source>
</evidence>
<organism evidence="3 4">
    <name type="scientific">Geodermatophilus nigrescens</name>
    <dbReference type="NCBI Taxonomy" id="1070870"/>
    <lineage>
        <taxon>Bacteria</taxon>
        <taxon>Bacillati</taxon>
        <taxon>Actinomycetota</taxon>
        <taxon>Actinomycetes</taxon>
        <taxon>Geodermatophilales</taxon>
        <taxon>Geodermatophilaceae</taxon>
        <taxon>Geodermatophilus</taxon>
    </lineage>
</organism>